<dbReference type="SUPFAM" id="SSF46785">
    <property type="entry name" value="Winged helix' DNA-binding domain"/>
    <property type="match status" value="1"/>
</dbReference>
<keyword evidence="1 6" id="KW-0489">Methyltransferase</keyword>
<evidence type="ECO:0000259" key="4">
    <source>
        <dbReference type="Pfam" id="PF00891"/>
    </source>
</evidence>
<feature type="domain" description="O-methyltransferase C-terminal" evidence="4">
    <location>
        <begin position="124"/>
        <end position="326"/>
    </location>
</feature>
<dbReference type="PIRSF" id="PIRSF005739">
    <property type="entry name" value="O-mtase"/>
    <property type="match status" value="1"/>
</dbReference>
<evidence type="ECO:0000313" key="7">
    <source>
        <dbReference type="Proteomes" id="UP001221838"/>
    </source>
</evidence>
<dbReference type="PROSITE" id="PS51683">
    <property type="entry name" value="SAM_OMT_II"/>
    <property type="match status" value="1"/>
</dbReference>
<dbReference type="PANTHER" id="PTHR43712">
    <property type="entry name" value="PUTATIVE (AFU_ORTHOLOGUE AFUA_4G14580)-RELATED"/>
    <property type="match status" value="1"/>
</dbReference>
<dbReference type="GO" id="GO:0008168">
    <property type="term" value="F:methyltransferase activity"/>
    <property type="evidence" value="ECO:0007669"/>
    <property type="project" value="UniProtKB-KW"/>
</dbReference>
<evidence type="ECO:0000256" key="3">
    <source>
        <dbReference type="ARBA" id="ARBA00022691"/>
    </source>
</evidence>
<organism evidence="6 7">
    <name type="scientific">Stigmatella ashevillensis</name>
    <dbReference type="NCBI Taxonomy" id="2995309"/>
    <lineage>
        <taxon>Bacteria</taxon>
        <taxon>Pseudomonadati</taxon>
        <taxon>Myxococcota</taxon>
        <taxon>Myxococcia</taxon>
        <taxon>Myxococcales</taxon>
        <taxon>Cystobacterineae</taxon>
        <taxon>Archangiaceae</taxon>
        <taxon>Stigmatella</taxon>
    </lineage>
</organism>
<dbReference type="InterPro" id="IPR012967">
    <property type="entry name" value="COMT_dimerisation"/>
</dbReference>
<dbReference type="InterPro" id="IPR036390">
    <property type="entry name" value="WH_DNA-bd_sf"/>
</dbReference>
<dbReference type="Proteomes" id="UP001221838">
    <property type="component" value="Unassembled WGS sequence"/>
</dbReference>
<comment type="caution">
    <text evidence="6">The sequence shown here is derived from an EMBL/GenBank/DDBJ whole genome shotgun (WGS) entry which is preliminary data.</text>
</comment>
<dbReference type="Pfam" id="PF00891">
    <property type="entry name" value="Methyltransf_2"/>
    <property type="match status" value="1"/>
</dbReference>
<proteinExistence type="predicted"/>
<evidence type="ECO:0000313" key="6">
    <source>
        <dbReference type="EMBL" id="MDC0713834.1"/>
    </source>
</evidence>
<protein>
    <submittedName>
        <fullName evidence="6">Methyltransferase</fullName>
    </submittedName>
</protein>
<dbReference type="Pfam" id="PF08100">
    <property type="entry name" value="Dimerisation"/>
    <property type="match status" value="1"/>
</dbReference>
<feature type="domain" description="O-methyltransferase dimerisation" evidence="5">
    <location>
        <begin position="24"/>
        <end position="98"/>
    </location>
</feature>
<dbReference type="InterPro" id="IPR016461">
    <property type="entry name" value="COMT-like"/>
</dbReference>
<keyword evidence="3" id="KW-0949">S-adenosyl-L-methionine</keyword>
<keyword evidence="7" id="KW-1185">Reference proteome</keyword>
<evidence type="ECO:0000256" key="1">
    <source>
        <dbReference type="ARBA" id="ARBA00022603"/>
    </source>
</evidence>
<dbReference type="Gene3D" id="1.10.10.10">
    <property type="entry name" value="Winged helix-like DNA-binding domain superfamily/Winged helix DNA-binding domain"/>
    <property type="match status" value="1"/>
</dbReference>
<dbReference type="InterPro" id="IPR029063">
    <property type="entry name" value="SAM-dependent_MTases_sf"/>
</dbReference>
<dbReference type="InterPro" id="IPR036388">
    <property type="entry name" value="WH-like_DNA-bd_sf"/>
</dbReference>
<keyword evidence="2" id="KW-0808">Transferase</keyword>
<sequence length="346" mass="37094">MSIPFSEDVRMNPSPPHPAQLIVDLGFGYILSGALAAATELGVADHLAQGPKSPADLAKALGADASSLFRVLRLLASVGVFTEDTEGRFGLTPAADLLRSQVQGSLRDAVLMLTQKIFWAPTGEMAETVRTGQTPFDRIFGKPFFDYLASHTAAGTTFHRGMSSLSDLENGPIARSYDFSPFQRVVDVGGGYGGFLIEVLRASPTLRGVLFDHAHVLEGSRIASAGLADRCEHAVGDFFQTVPVGADVYVLKRILHDWSDEVCVNILRNCRNAMSEGGRVLVIDTVIPPGNAPHGGKVLDVMMLVALPGRERTEEEFRKLFAQAGLRLSRIIPTPAALSITEAIAA</sequence>
<reference evidence="6 7" key="1">
    <citation type="submission" date="2022-11" db="EMBL/GenBank/DDBJ databases">
        <title>Minimal conservation of predation-associated metabolite biosynthetic gene clusters underscores biosynthetic potential of Myxococcota including descriptions for ten novel species: Archangium lansinium sp. nov., Myxococcus landrumus sp. nov., Nannocystis bai.</title>
        <authorList>
            <person name="Ahearne A."/>
            <person name="Stevens C."/>
            <person name="Dowd S."/>
        </authorList>
    </citation>
    <scope>NUCLEOTIDE SEQUENCE [LARGE SCALE GENOMIC DNA]</scope>
    <source>
        <strain evidence="6 7">NCWAL01</strain>
    </source>
</reference>
<name>A0ABT5DJK4_9BACT</name>
<dbReference type="SUPFAM" id="SSF53335">
    <property type="entry name" value="S-adenosyl-L-methionine-dependent methyltransferases"/>
    <property type="match status" value="1"/>
</dbReference>
<evidence type="ECO:0000259" key="5">
    <source>
        <dbReference type="Pfam" id="PF08100"/>
    </source>
</evidence>
<evidence type="ECO:0000256" key="2">
    <source>
        <dbReference type="ARBA" id="ARBA00022679"/>
    </source>
</evidence>
<gene>
    <name evidence="6" type="ORF">POL68_35545</name>
</gene>
<dbReference type="InterPro" id="IPR001077">
    <property type="entry name" value="COMT_C"/>
</dbReference>
<dbReference type="Gene3D" id="3.40.50.150">
    <property type="entry name" value="Vaccinia Virus protein VP39"/>
    <property type="match status" value="1"/>
</dbReference>
<dbReference type="PANTHER" id="PTHR43712:SF2">
    <property type="entry name" value="O-METHYLTRANSFERASE CICE"/>
    <property type="match status" value="1"/>
</dbReference>
<dbReference type="EMBL" id="JAQNDM010000002">
    <property type="protein sequence ID" value="MDC0713834.1"/>
    <property type="molecule type" value="Genomic_DNA"/>
</dbReference>
<dbReference type="RefSeq" id="WP_272144265.1">
    <property type="nucleotide sequence ID" value="NZ_JAQNDM010000002.1"/>
</dbReference>
<dbReference type="GO" id="GO:0032259">
    <property type="term" value="P:methylation"/>
    <property type="evidence" value="ECO:0007669"/>
    <property type="project" value="UniProtKB-KW"/>
</dbReference>
<accession>A0ABT5DJK4</accession>